<sequence>MSGTVGTRGEICSLPVSTALSLRHLHFLSRTPPHIRFSLPGKKKSKFKALRNFFGKKKKKEPEGVPEGKEQKPRFSSGSLKSAAEVAAAEPKSTMGAKAISHDSVFCLEPEASASKARSSPDSQRGRSQKIDSCIFSTLQSISEMSSDLAQSSQSSTQQLLGFSAPATSQGCLDSSAAKYKITLSPRKLKRKKTISLSVSLSRDSASNCEKRRILAKEKQEEQYPLLGTKEKAITKPKQADEKEQKVDNTGPTSQEQSYKTEIQDKTRDQTLSTDGASSTGYSTSGSQPRRRRRRAKSEWGIIERSLAQYTQDGDESSRGDSSPNEELISRDQAFLKLFLEKQGKEHTTTAEVQVTTPQEMSVDEKNVKGEMAAMKVEVQRTAARQPTPTNVAESMVGGLPLSREEDSSEGMKKRDRAVLFSRLNKSSTSQEEATASRTIEVQACVHHSQVRGEKEEVSSLGLQKFQPKMESTAYHRERHARGSLQAFSASVSSAKAEDTVPKQRLPLPFRRWPTEREISSDTKSSSEYENQRSCEEMTSAHSSQSLGEFEECSESRSFSIDSISQEQLTPRRHSQALQGSEEKEVSTESSSYVEKYHSSEDLSSTEEEHHTVKPWVSPQSEHQMFAGPEGIAADWDKYMQSPSPRKALMHPMGYNVEQNVPSSTDISTMGEVASMEALVLRHHSQPPVRQVLEKDVSAGPEFAVFKDRIASQPLRYSSQPLVRSNIKKEIPLGAESAAFEGSRFMEPPPPQHHSQPLLKPFIKHQASAFERESYTAEEGVSVMMRPRRRHSQPPISTGFKEEISPDSVRTSGEWGIPIKPMPSKFATQPWLGPAFEQQTSNLEGFAKEEEVSKEAWLSRNPSQVIIKHQVPKTPISFESTSAEGGVPWKSLPLKGPTPFLMRPQIQEMSSSLESVTAQDSSKKPQDSSSSPQSFVKFMAEQIFSGSTASEADIYTKPMLQSRSRPSRSLLKPKLEEQTFLYKWDDEPKEDTALKALPMKPPSQSLRRPEESQEIVSYSEGAPAKWSSSAADASQPLGKLEYGQKVSVSVSIPKEWVRSEDQLPSTQPSQAFNVAGLQPPILSTGSANVPVDWSYPEGQWAPGQPTQAFLITDYQQQVYLSSANAAAEGTISQNTGSWSCPDSPKKTTKYTQGYGDLIQSTPTSVTKPGKLTTGPAQKAFVCTGTYSKEEVPQGPDGNESPPMVSTSKADVENVFGVRLRRISQKSGTENLDPCTPVVPASKEWMDKGAPQGFSGSLGNFSPILSFAEKQGSRPRYEGPFKKPAVYRPPGKTSNWKADYSTEPAWINVAKQRQKGFVSHFLKKTKTKVENRGETKEPRHESNYDPSRMTFSSTVPRQEMSNVSGISDCMLFVVIPVAFGDQNLPHPYISERETRRSSSLPPKFSPPEEPVWFAMAKKKSQAWSQMSEIMK</sequence>
<feature type="compositionally biased region" description="Basic and acidic residues" evidence="1">
    <location>
        <begin position="60"/>
        <end position="73"/>
    </location>
</feature>
<evidence type="ECO:0000313" key="4">
    <source>
        <dbReference type="Proteomes" id="UP000694547"/>
    </source>
</evidence>
<organism evidence="3 4">
    <name type="scientific">Peromyscus maniculatus bairdii</name>
    <name type="common">Prairie deer mouse</name>
    <dbReference type="NCBI Taxonomy" id="230844"/>
    <lineage>
        <taxon>Eukaryota</taxon>
        <taxon>Metazoa</taxon>
        <taxon>Chordata</taxon>
        <taxon>Craniata</taxon>
        <taxon>Vertebrata</taxon>
        <taxon>Euteleostomi</taxon>
        <taxon>Mammalia</taxon>
        <taxon>Eutheria</taxon>
        <taxon>Euarchontoglires</taxon>
        <taxon>Glires</taxon>
        <taxon>Rodentia</taxon>
        <taxon>Myomorpha</taxon>
        <taxon>Muroidea</taxon>
        <taxon>Cricetidae</taxon>
        <taxon>Neotominae</taxon>
        <taxon>Peromyscus</taxon>
    </lineage>
</organism>
<feature type="region of interest" description="Disordered" evidence="1">
    <location>
        <begin position="1327"/>
        <end position="1347"/>
    </location>
</feature>
<dbReference type="InterPro" id="IPR028030">
    <property type="entry name" value="DUF4592"/>
</dbReference>
<feature type="compositionally biased region" description="Polar residues" evidence="1">
    <location>
        <begin position="909"/>
        <end position="919"/>
    </location>
</feature>
<feature type="region of interest" description="Disordered" evidence="1">
    <location>
        <begin position="909"/>
        <end position="932"/>
    </location>
</feature>
<reference evidence="3" key="2">
    <citation type="submission" date="2025-08" db="UniProtKB">
        <authorList>
            <consortium name="Ensembl"/>
        </authorList>
    </citation>
    <scope>IDENTIFICATION</scope>
</reference>
<dbReference type="InterPro" id="IPR026713">
    <property type="entry name" value="CRACD-like"/>
</dbReference>
<dbReference type="Ensembl" id="ENSPEMT00000036631.1">
    <property type="protein sequence ID" value="ENSPEMP00000031846.1"/>
    <property type="gene ID" value="ENSPEMG00000027055.1"/>
</dbReference>
<feature type="compositionally biased region" description="Low complexity" evidence="1">
    <location>
        <begin position="556"/>
        <end position="565"/>
    </location>
</feature>
<evidence type="ECO:0000256" key="1">
    <source>
        <dbReference type="SAM" id="MobiDB-lite"/>
    </source>
</evidence>
<dbReference type="PANTHER" id="PTHR47743">
    <property type="entry name" value="KIAA1210 / KIAA1211 FAMILY MEMBER"/>
    <property type="match status" value="1"/>
</dbReference>
<feature type="compositionally biased region" description="Basic and acidic residues" evidence="1">
    <location>
        <begin position="513"/>
        <end position="536"/>
    </location>
</feature>
<feature type="region of interest" description="Disordered" evidence="1">
    <location>
        <begin position="195"/>
        <end position="330"/>
    </location>
</feature>
<dbReference type="PANTHER" id="PTHR47743:SF2">
    <property type="entry name" value="ACROSOMAL PROTEIN KIAA1210"/>
    <property type="match status" value="1"/>
</dbReference>
<feature type="region of interest" description="Disordered" evidence="1">
    <location>
        <begin position="1187"/>
        <end position="1206"/>
    </location>
</feature>
<feature type="compositionally biased region" description="Low complexity" evidence="1">
    <location>
        <begin position="273"/>
        <end position="287"/>
    </location>
</feature>
<feature type="domain" description="DUF4592" evidence="2">
    <location>
        <begin position="112"/>
        <end position="192"/>
    </location>
</feature>
<feature type="region of interest" description="Disordered" evidence="1">
    <location>
        <begin position="789"/>
        <end position="811"/>
    </location>
</feature>
<feature type="compositionally biased region" description="Basic and acidic residues" evidence="1">
    <location>
        <begin position="595"/>
        <end position="608"/>
    </location>
</feature>
<feature type="compositionally biased region" description="Basic and acidic residues" evidence="1">
    <location>
        <begin position="403"/>
        <end position="413"/>
    </location>
</feature>
<feature type="compositionally biased region" description="Basic and acidic residues" evidence="1">
    <location>
        <begin position="1327"/>
        <end position="1342"/>
    </location>
</feature>
<feature type="compositionally biased region" description="Low complexity" evidence="1">
    <location>
        <begin position="196"/>
        <end position="207"/>
    </location>
</feature>
<evidence type="ECO:0000259" key="2">
    <source>
        <dbReference type="Pfam" id="PF15262"/>
    </source>
</evidence>
<reference evidence="3" key="3">
    <citation type="submission" date="2025-09" db="UniProtKB">
        <authorList>
            <consortium name="Ensembl"/>
        </authorList>
    </citation>
    <scope>IDENTIFICATION</scope>
</reference>
<keyword evidence="4" id="KW-1185">Reference proteome</keyword>
<dbReference type="GeneTree" id="ENSGT00940000163031"/>
<feature type="region of interest" description="Disordered" evidence="1">
    <location>
        <begin position="53"/>
        <end position="88"/>
    </location>
</feature>
<protein>
    <recommendedName>
        <fullName evidence="2">DUF4592 domain-containing protein</fullName>
    </recommendedName>
</protein>
<proteinExistence type="predicted"/>
<feature type="region of interest" description="Disordered" evidence="1">
    <location>
        <begin position="469"/>
        <end position="608"/>
    </location>
</feature>
<feature type="compositionally biased region" description="Basic and acidic residues" evidence="1">
    <location>
        <begin position="229"/>
        <end position="247"/>
    </location>
</feature>
<dbReference type="Pfam" id="PF15262">
    <property type="entry name" value="DUF4592"/>
    <property type="match status" value="1"/>
</dbReference>
<evidence type="ECO:0000313" key="3">
    <source>
        <dbReference type="Ensembl" id="ENSPEMP00000031846.1"/>
    </source>
</evidence>
<feature type="compositionally biased region" description="Polar residues" evidence="1">
    <location>
        <begin position="248"/>
        <end position="261"/>
    </location>
</feature>
<reference evidence="3 4" key="1">
    <citation type="submission" date="2018-10" db="EMBL/GenBank/DDBJ databases">
        <title>Improved assembly of the deer mouse Peromyscus maniculatus genome.</title>
        <authorList>
            <person name="Lassance J.-M."/>
            <person name="Hoekstra H.E."/>
        </authorList>
    </citation>
    <scope>NUCLEOTIDE SEQUENCE [LARGE SCALE GENOMIC DNA]</scope>
</reference>
<feature type="compositionally biased region" description="Basic and acidic residues" evidence="1">
    <location>
        <begin position="209"/>
        <end position="222"/>
    </location>
</feature>
<accession>A0A8C8W236</accession>
<feature type="region of interest" description="Disordered" evidence="1">
    <location>
        <begin position="380"/>
        <end position="414"/>
    </location>
</feature>
<feature type="compositionally biased region" description="Polar residues" evidence="1">
    <location>
        <begin position="383"/>
        <end position="393"/>
    </location>
</feature>
<dbReference type="Proteomes" id="UP000694547">
    <property type="component" value="Chromosome X"/>
</dbReference>
<name>A0A8C8W236_PERMB</name>